<evidence type="ECO:0000313" key="2">
    <source>
        <dbReference type="EMBL" id="CAD6192849.1"/>
    </source>
</evidence>
<reference evidence="2" key="1">
    <citation type="submission" date="2020-10" db="EMBL/GenBank/DDBJ databases">
        <authorList>
            <person name="Kikuchi T."/>
        </authorList>
    </citation>
    <scope>NUCLEOTIDE SEQUENCE</scope>
    <source>
        <strain evidence="2">NKZ352</strain>
    </source>
</reference>
<dbReference type="EMBL" id="CAJGYM010000030">
    <property type="protein sequence ID" value="CAD6192849.1"/>
    <property type="molecule type" value="Genomic_DNA"/>
</dbReference>
<dbReference type="Proteomes" id="UP000835052">
    <property type="component" value="Unassembled WGS sequence"/>
</dbReference>
<feature type="compositionally biased region" description="Polar residues" evidence="1">
    <location>
        <begin position="55"/>
        <end position="67"/>
    </location>
</feature>
<organism evidence="2 3">
    <name type="scientific">Caenorhabditis auriculariae</name>
    <dbReference type="NCBI Taxonomy" id="2777116"/>
    <lineage>
        <taxon>Eukaryota</taxon>
        <taxon>Metazoa</taxon>
        <taxon>Ecdysozoa</taxon>
        <taxon>Nematoda</taxon>
        <taxon>Chromadorea</taxon>
        <taxon>Rhabditida</taxon>
        <taxon>Rhabditina</taxon>
        <taxon>Rhabditomorpha</taxon>
        <taxon>Rhabditoidea</taxon>
        <taxon>Rhabditidae</taxon>
        <taxon>Peloderinae</taxon>
        <taxon>Caenorhabditis</taxon>
    </lineage>
</organism>
<proteinExistence type="predicted"/>
<protein>
    <submittedName>
        <fullName evidence="2">Uncharacterized protein</fullName>
    </submittedName>
</protein>
<gene>
    <name evidence="2" type="ORF">CAUJ_LOCUS8768</name>
</gene>
<evidence type="ECO:0000256" key="1">
    <source>
        <dbReference type="SAM" id="MobiDB-lite"/>
    </source>
</evidence>
<name>A0A8S1H9S1_9PELO</name>
<dbReference type="AlphaFoldDB" id="A0A8S1H9S1"/>
<evidence type="ECO:0000313" key="3">
    <source>
        <dbReference type="Proteomes" id="UP000835052"/>
    </source>
</evidence>
<accession>A0A8S1H9S1</accession>
<keyword evidence="3" id="KW-1185">Reference proteome</keyword>
<comment type="caution">
    <text evidence="2">The sequence shown here is derived from an EMBL/GenBank/DDBJ whole genome shotgun (WGS) entry which is preliminary data.</text>
</comment>
<sequence length="88" mass="10040">MSLPIREKRRRRVRLSNSWRILLASPNFKEKASSLRISKSLNSVGRDDPRISRGLSESDQVAPSTSGEMLEALPPGQLAQRRRKCPRR</sequence>
<feature type="region of interest" description="Disordered" evidence="1">
    <location>
        <begin position="41"/>
        <end position="88"/>
    </location>
</feature>